<proteinExistence type="inferred from homology"/>
<feature type="region of interest" description="Disordered" evidence="2">
    <location>
        <begin position="26"/>
        <end position="47"/>
    </location>
</feature>
<dbReference type="InParanoid" id="A0A0D2X0E6"/>
<feature type="compositionally biased region" description="Polar residues" evidence="2">
    <location>
        <begin position="190"/>
        <end position="199"/>
    </location>
</feature>
<dbReference type="InterPro" id="IPR018276">
    <property type="entry name" value="DDA1_dom"/>
</dbReference>
<dbReference type="AlphaFoldDB" id="A0A0D2X0E6"/>
<feature type="region of interest" description="Disordered" evidence="2">
    <location>
        <begin position="187"/>
        <end position="239"/>
    </location>
</feature>
<evidence type="ECO:0000313" key="5">
    <source>
        <dbReference type="Proteomes" id="UP000008743"/>
    </source>
</evidence>
<dbReference type="EMBL" id="KE346360">
    <property type="protein sequence ID" value="KJE88924.1"/>
    <property type="molecule type" value="Genomic_DNA"/>
</dbReference>
<evidence type="ECO:0000256" key="2">
    <source>
        <dbReference type="SAM" id="MobiDB-lite"/>
    </source>
</evidence>
<dbReference type="OrthoDB" id="8598182at2759"/>
<reference evidence="5" key="1">
    <citation type="submission" date="2011-02" db="EMBL/GenBank/DDBJ databases">
        <title>The Genome Sequence of Capsaspora owczarzaki ATCC 30864.</title>
        <authorList>
            <person name="Russ C."/>
            <person name="Cuomo C."/>
            <person name="Burger G."/>
            <person name="Gray M.W."/>
            <person name="Holland P.W.H."/>
            <person name="King N."/>
            <person name="Lang F.B.F."/>
            <person name="Roger A.J."/>
            <person name="Ruiz-Trillo I."/>
            <person name="Young S.K."/>
            <person name="Zeng Q."/>
            <person name="Gargeya S."/>
            <person name="Alvarado L."/>
            <person name="Berlin A."/>
            <person name="Chapman S.B."/>
            <person name="Chen Z."/>
            <person name="Freedman E."/>
            <person name="Gellesch M."/>
            <person name="Goldberg J."/>
            <person name="Griggs A."/>
            <person name="Gujja S."/>
            <person name="Heilman E."/>
            <person name="Heiman D."/>
            <person name="Howarth C."/>
            <person name="Mehta T."/>
            <person name="Neiman D."/>
            <person name="Pearson M."/>
            <person name="Roberts A."/>
            <person name="Saif S."/>
            <person name="Shea T."/>
            <person name="Shenoy N."/>
            <person name="Sisk P."/>
            <person name="Stolte C."/>
            <person name="Sykes S."/>
            <person name="White J."/>
            <person name="Yandava C."/>
            <person name="Haas B."/>
            <person name="Nusbaum C."/>
            <person name="Birren B."/>
        </authorList>
    </citation>
    <scope>NUCLEOTIDE SEQUENCE</scope>
    <source>
        <strain evidence="5">ATCC 30864</strain>
    </source>
</reference>
<evidence type="ECO:0000259" key="3">
    <source>
        <dbReference type="Pfam" id="PF10172"/>
    </source>
</evidence>
<sequence>MANFLSGLPSFDQSAFSDYNARNKAHHATRPAVYTATSDRSLPPGDQVITTDKTHILLRYIKQNDTKARGRGAVALLRCAGQTLLVTDILTALHSTQVSANAGPSRERARPTQQPSNASETQPAANASAAMQTNSLPNSRHSSNPGSPQQPEPFQRASFSSMAAGFSSGSTAPNLFNARSGVAAAEPMDATSTAPLATSDSDKARVQRPPKRRASLPLNTDLKRTRVETDEADSNSSDD</sequence>
<evidence type="ECO:0000313" key="4">
    <source>
        <dbReference type="EMBL" id="KJE88924.1"/>
    </source>
</evidence>
<name>A0A0D2X0E6_CAPO3</name>
<evidence type="ECO:0000256" key="1">
    <source>
        <dbReference type="ARBA" id="ARBA00008042"/>
    </source>
</evidence>
<dbReference type="PANTHER" id="PTHR31879:SF2">
    <property type="entry name" value="DET1- AND DDB1-ASSOCIATED PROTEIN 1"/>
    <property type="match status" value="1"/>
</dbReference>
<dbReference type="PANTHER" id="PTHR31879">
    <property type="entry name" value="DET1- AND DDB1-ASSOCIATED PROTEIN 1"/>
    <property type="match status" value="1"/>
</dbReference>
<feature type="domain" description="DET1- and DDB1-associated protein 1" evidence="3">
    <location>
        <begin position="4"/>
        <end position="66"/>
    </location>
</feature>
<dbReference type="GO" id="GO:0080008">
    <property type="term" value="C:Cul4-RING E3 ubiquitin ligase complex"/>
    <property type="evidence" value="ECO:0007669"/>
    <property type="project" value="TreeGrafter"/>
</dbReference>
<dbReference type="Proteomes" id="UP000008743">
    <property type="component" value="Unassembled WGS sequence"/>
</dbReference>
<organism evidence="4 5">
    <name type="scientific">Capsaspora owczarzaki (strain ATCC 30864)</name>
    <dbReference type="NCBI Taxonomy" id="595528"/>
    <lineage>
        <taxon>Eukaryota</taxon>
        <taxon>Filasterea</taxon>
        <taxon>Capsaspora</taxon>
    </lineage>
</organism>
<dbReference type="STRING" id="595528.A0A0D2X0E6"/>
<gene>
    <name evidence="4" type="ORF">CAOG_000495</name>
</gene>
<feature type="compositionally biased region" description="Acidic residues" evidence="2">
    <location>
        <begin position="230"/>
        <end position="239"/>
    </location>
</feature>
<feature type="compositionally biased region" description="Polar residues" evidence="2">
    <location>
        <begin position="111"/>
        <end position="149"/>
    </location>
</feature>
<feature type="region of interest" description="Disordered" evidence="2">
    <location>
        <begin position="99"/>
        <end position="155"/>
    </location>
</feature>
<accession>A0A0D2X0E6</accession>
<dbReference type="Pfam" id="PF10172">
    <property type="entry name" value="DDA1"/>
    <property type="match status" value="1"/>
</dbReference>
<comment type="similarity">
    <text evidence="1">Belongs to the DDA1 family.</text>
</comment>
<protein>
    <recommendedName>
        <fullName evidence="3">DET1- and DDB1-associated protein 1 domain-containing protein</fullName>
    </recommendedName>
</protein>
<keyword evidence="5" id="KW-1185">Reference proteome</keyword>
<dbReference type="InterPro" id="IPR033575">
    <property type="entry name" value="DDA1-like"/>
</dbReference>
<dbReference type="GO" id="GO:0032436">
    <property type="term" value="P:positive regulation of proteasomal ubiquitin-dependent protein catabolic process"/>
    <property type="evidence" value="ECO:0007669"/>
    <property type="project" value="TreeGrafter"/>
</dbReference>